<dbReference type="AlphaFoldDB" id="A0A2G1W4M1"/>
<dbReference type="Pfam" id="PF01661">
    <property type="entry name" value="Macro"/>
    <property type="match status" value="1"/>
</dbReference>
<keyword evidence="3" id="KW-1185">Reference proteome</keyword>
<dbReference type="PROSITE" id="PS51154">
    <property type="entry name" value="MACRO"/>
    <property type="match status" value="1"/>
</dbReference>
<dbReference type="Gene3D" id="3.40.220.10">
    <property type="entry name" value="Leucine Aminopeptidase, subunit E, domain 1"/>
    <property type="match status" value="1"/>
</dbReference>
<dbReference type="RefSeq" id="WP_099261838.1">
    <property type="nucleotide sequence ID" value="NZ_NIZW01000013.1"/>
</dbReference>
<dbReference type="CDD" id="cd02908">
    <property type="entry name" value="Macro_OAADPr_deacetylase"/>
    <property type="match status" value="1"/>
</dbReference>
<dbReference type="PANTHER" id="PTHR11106">
    <property type="entry name" value="GANGLIOSIDE INDUCED DIFFERENTIATION ASSOCIATED PROTEIN 2-RELATED"/>
    <property type="match status" value="1"/>
</dbReference>
<dbReference type="InterPro" id="IPR002589">
    <property type="entry name" value="Macro_dom"/>
</dbReference>
<evidence type="ECO:0000313" key="3">
    <source>
        <dbReference type="Proteomes" id="UP000225740"/>
    </source>
</evidence>
<dbReference type="Proteomes" id="UP000225740">
    <property type="component" value="Unassembled WGS sequence"/>
</dbReference>
<sequence length="177" mass="18520">MATPIESRIRLFLGDITSLDCDAIVTAANDALCGGGGVDGAAHDAAGSELVRASMALAPCPAGEARITGGFNLAARFVIHAVGPIFRDIDTDRETLANAYASSLSLAAENNAASIAFPCISTGAFGFPPNSACEIAIDTVIQWLRSNDQPNLVTFCCFEPDDHGRYKERLTELGLLS</sequence>
<accession>A0A2G1W4M1</accession>
<dbReference type="SMART" id="SM00506">
    <property type="entry name" value="A1pp"/>
    <property type="match status" value="1"/>
</dbReference>
<dbReference type="InterPro" id="IPR043472">
    <property type="entry name" value="Macro_dom-like"/>
</dbReference>
<dbReference type="PANTHER" id="PTHR11106:SF27">
    <property type="entry name" value="MACRO DOMAIN-CONTAINING PROTEIN"/>
    <property type="match status" value="1"/>
</dbReference>
<name>A0A2G1W4M1_9BACT</name>
<dbReference type="SUPFAM" id="SSF52949">
    <property type="entry name" value="Macro domain-like"/>
    <property type="match status" value="1"/>
</dbReference>
<evidence type="ECO:0000259" key="1">
    <source>
        <dbReference type="PROSITE" id="PS51154"/>
    </source>
</evidence>
<dbReference type="EMBL" id="NIZW01000013">
    <property type="protein sequence ID" value="PHQ33994.1"/>
    <property type="molecule type" value="Genomic_DNA"/>
</dbReference>
<reference evidence="2 3" key="1">
    <citation type="submission" date="2017-06" db="EMBL/GenBank/DDBJ databases">
        <title>Description of Rhodopirellula bahusiensis sp. nov.</title>
        <authorList>
            <person name="Kizina J."/>
            <person name="Harder J."/>
        </authorList>
    </citation>
    <scope>NUCLEOTIDE SEQUENCE [LARGE SCALE GENOMIC DNA]</scope>
    <source>
        <strain evidence="2 3">SWK21</strain>
    </source>
</reference>
<gene>
    <name evidence="2" type="ORF">CEE69_16955</name>
</gene>
<proteinExistence type="predicted"/>
<dbReference type="OrthoDB" id="6194521at2"/>
<feature type="domain" description="Macro" evidence="1">
    <location>
        <begin position="1"/>
        <end position="174"/>
    </location>
</feature>
<evidence type="ECO:0000313" key="2">
    <source>
        <dbReference type="EMBL" id="PHQ33994.1"/>
    </source>
</evidence>
<protein>
    <submittedName>
        <fullName evidence="2">RNase III inhibitor</fullName>
    </submittedName>
</protein>
<comment type="caution">
    <text evidence="2">The sequence shown here is derived from an EMBL/GenBank/DDBJ whole genome shotgun (WGS) entry which is preliminary data.</text>
</comment>
<dbReference type="GeneID" id="90609743"/>
<organism evidence="2 3">
    <name type="scientific">Rhodopirellula bahusiensis</name>
    <dbReference type="NCBI Taxonomy" id="2014065"/>
    <lineage>
        <taxon>Bacteria</taxon>
        <taxon>Pseudomonadati</taxon>
        <taxon>Planctomycetota</taxon>
        <taxon>Planctomycetia</taxon>
        <taxon>Pirellulales</taxon>
        <taxon>Pirellulaceae</taxon>
        <taxon>Rhodopirellula</taxon>
    </lineage>
</organism>